<feature type="transmembrane region" description="Helical" evidence="1">
    <location>
        <begin position="21"/>
        <end position="46"/>
    </location>
</feature>
<organism evidence="2 3">
    <name type="scientific">Phytohabitans rumicis</name>
    <dbReference type="NCBI Taxonomy" id="1076125"/>
    <lineage>
        <taxon>Bacteria</taxon>
        <taxon>Bacillati</taxon>
        <taxon>Actinomycetota</taxon>
        <taxon>Actinomycetes</taxon>
        <taxon>Micromonosporales</taxon>
        <taxon>Micromonosporaceae</taxon>
    </lineage>
</organism>
<dbReference type="PANTHER" id="PTHR36833:SF1">
    <property type="entry name" value="INTEGRAL MEMBRANE TRANSPORT PROTEIN"/>
    <property type="match status" value="1"/>
</dbReference>
<dbReference type="InterPro" id="IPR010390">
    <property type="entry name" value="ABC-2_transporter-like"/>
</dbReference>
<dbReference type="RefSeq" id="WP_218577413.1">
    <property type="nucleotide sequence ID" value="NZ_BAABJB010000005.1"/>
</dbReference>
<reference evidence="2 3" key="1">
    <citation type="submission" date="2020-03" db="EMBL/GenBank/DDBJ databases">
        <title>Whole genome shotgun sequence of Phytohabitans rumicis NBRC 108638.</title>
        <authorList>
            <person name="Komaki H."/>
            <person name="Tamura T."/>
        </authorList>
    </citation>
    <scope>NUCLEOTIDE SEQUENCE [LARGE SCALE GENOMIC DNA]</scope>
    <source>
        <strain evidence="2 3">NBRC 108638</strain>
    </source>
</reference>
<dbReference type="AlphaFoldDB" id="A0A6V8LG15"/>
<evidence type="ECO:0000313" key="2">
    <source>
        <dbReference type="EMBL" id="GFJ93026.1"/>
    </source>
</evidence>
<dbReference type="Proteomes" id="UP000482960">
    <property type="component" value="Unassembled WGS sequence"/>
</dbReference>
<sequence>MRLIWRITMLNLKARLEYRTEFLLAVGVGAAWQVSVVVFATVLLVRFPGLGGWNSADVLLMASMRLLSHGLYVLILGRASWVSILVQMGQIDAFLLRPMPVHRQVQLAFFNVNAVGDLLVALSLFVGALWAVGLDWTPWRVGYLLIALAGGVLMEGAIATAVSSAALHGPATSYFMLWLDELMTAFGSYPLHILPGLVRDALTFVLPLAFVAYLPCAVLTGHLDTLAVPEWLAVGAPVVGLVAYLAARRLWSFSLRHYKGMGSV</sequence>
<keyword evidence="1" id="KW-0472">Membrane</keyword>
<feature type="transmembrane region" description="Helical" evidence="1">
    <location>
        <begin position="107"/>
        <end position="131"/>
    </location>
</feature>
<gene>
    <name evidence="2" type="ORF">Prum_066680</name>
</gene>
<evidence type="ECO:0000256" key="1">
    <source>
        <dbReference type="SAM" id="Phobius"/>
    </source>
</evidence>
<feature type="transmembrane region" description="Helical" evidence="1">
    <location>
        <begin position="66"/>
        <end position="86"/>
    </location>
</feature>
<dbReference type="EMBL" id="BLPG01000001">
    <property type="protein sequence ID" value="GFJ93026.1"/>
    <property type="molecule type" value="Genomic_DNA"/>
</dbReference>
<name>A0A6V8LG15_9ACTN</name>
<evidence type="ECO:0000313" key="3">
    <source>
        <dbReference type="Proteomes" id="UP000482960"/>
    </source>
</evidence>
<comment type="caution">
    <text evidence="2">The sequence shown here is derived from an EMBL/GenBank/DDBJ whole genome shotgun (WGS) entry which is preliminary data.</text>
</comment>
<proteinExistence type="predicted"/>
<dbReference type="Pfam" id="PF06182">
    <property type="entry name" value="ABC2_membrane_6"/>
    <property type="match status" value="1"/>
</dbReference>
<feature type="transmembrane region" description="Helical" evidence="1">
    <location>
        <begin position="201"/>
        <end position="220"/>
    </location>
</feature>
<keyword evidence="1" id="KW-0812">Transmembrane</keyword>
<keyword evidence="1" id="KW-1133">Transmembrane helix</keyword>
<dbReference type="PANTHER" id="PTHR36833">
    <property type="entry name" value="SLR0610 PROTEIN-RELATED"/>
    <property type="match status" value="1"/>
</dbReference>
<accession>A0A6V8LG15</accession>
<feature type="transmembrane region" description="Helical" evidence="1">
    <location>
        <begin position="232"/>
        <end position="251"/>
    </location>
</feature>
<reference evidence="2 3" key="2">
    <citation type="submission" date="2020-03" db="EMBL/GenBank/DDBJ databases">
        <authorList>
            <person name="Ichikawa N."/>
            <person name="Kimura A."/>
            <person name="Kitahashi Y."/>
            <person name="Uohara A."/>
        </authorList>
    </citation>
    <scope>NUCLEOTIDE SEQUENCE [LARGE SCALE GENOMIC DNA]</scope>
    <source>
        <strain evidence="2 3">NBRC 108638</strain>
    </source>
</reference>
<feature type="transmembrane region" description="Helical" evidence="1">
    <location>
        <begin position="143"/>
        <end position="167"/>
    </location>
</feature>
<protein>
    <submittedName>
        <fullName evidence="2">Transporter</fullName>
    </submittedName>
</protein>
<keyword evidence="3" id="KW-1185">Reference proteome</keyword>